<evidence type="ECO:0000256" key="8">
    <source>
        <dbReference type="SAM" id="Phobius"/>
    </source>
</evidence>
<evidence type="ECO:0000313" key="9">
    <source>
        <dbReference type="EMBL" id="CAK9312623.1"/>
    </source>
</evidence>
<evidence type="ECO:0000256" key="2">
    <source>
        <dbReference type="ARBA" id="ARBA00004877"/>
    </source>
</evidence>
<keyword evidence="8" id="KW-1133">Transmembrane helix</keyword>
<evidence type="ECO:0000256" key="7">
    <source>
        <dbReference type="RuleBase" id="RU362027"/>
    </source>
</evidence>
<dbReference type="PANTHER" id="PTHR13778:SF16">
    <property type="entry name" value="GALACTURONOSYLTRANSFERASE-LIKE 1-RELATED"/>
    <property type="match status" value="1"/>
</dbReference>
<comment type="subcellular location">
    <subcellularLocation>
        <location evidence="1">Membrane</location>
        <topology evidence="1">Single-pass type II membrane protein</topology>
    </subcellularLocation>
</comment>
<keyword evidence="8" id="KW-0812">Transmembrane</keyword>
<keyword evidence="6" id="KW-0735">Signal-anchor</keyword>
<dbReference type="EMBL" id="OZ021745">
    <property type="protein sequence ID" value="CAK9312623.1"/>
    <property type="molecule type" value="Genomic_DNA"/>
</dbReference>
<dbReference type="SUPFAM" id="SSF53448">
    <property type="entry name" value="Nucleotide-diphospho-sugar transferases"/>
    <property type="match status" value="1"/>
</dbReference>
<proteinExistence type="inferred from homology"/>
<dbReference type="Pfam" id="PF01501">
    <property type="entry name" value="Glyco_transf_8"/>
    <property type="match status" value="1"/>
</dbReference>
<keyword evidence="8" id="KW-0472">Membrane</keyword>
<evidence type="ECO:0000313" key="10">
    <source>
        <dbReference type="Proteomes" id="UP001642487"/>
    </source>
</evidence>
<keyword evidence="5" id="KW-0808">Transferase</keyword>
<keyword evidence="4" id="KW-0328">Glycosyltransferase</keyword>
<evidence type="ECO:0000256" key="1">
    <source>
        <dbReference type="ARBA" id="ARBA00004606"/>
    </source>
</evidence>
<comment type="pathway">
    <text evidence="2">Glycan metabolism; pectin biosynthesis.</text>
</comment>
<organism evidence="9 10">
    <name type="scientific">Citrullus colocynthis</name>
    <name type="common">colocynth</name>
    <dbReference type="NCBI Taxonomy" id="252529"/>
    <lineage>
        <taxon>Eukaryota</taxon>
        <taxon>Viridiplantae</taxon>
        <taxon>Streptophyta</taxon>
        <taxon>Embryophyta</taxon>
        <taxon>Tracheophyta</taxon>
        <taxon>Spermatophyta</taxon>
        <taxon>Magnoliopsida</taxon>
        <taxon>eudicotyledons</taxon>
        <taxon>Gunneridae</taxon>
        <taxon>Pentapetalae</taxon>
        <taxon>rosids</taxon>
        <taxon>fabids</taxon>
        <taxon>Cucurbitales</taxon>
        <taxon>Cucurbitaceae</taxon>
        <taxon>Benincaseae</taxon>
        <taxon>Citrullus</taxon>
    </lineage>
</organism>
<dbReference type="EC" id="2.4.1.-" evidence="7"/>
<accession>A0ABP0Y0Y6</accession>
<evidence type="ECO:0000256" key="3">
    <source>
        <dbReference type="ARBA" id="ARBA00006351"/>
    </source>
</evidence>
<dbReference type="Gene3D" id="3.90.550.10">
    <property type="entry name" value="Spore Coat Polysaccharide Biosynthesis Protein SpsA, Chain A"/>
    <property type="match status" value="1"/>
</dbReference>
<name>A0ABP0Y0Y6_9ROSI</name>
<reference evidence="9 10" key="1">
    <citation type="submission" date="2024-03" db="EMBL/GenBank/DDBJ databases">
        <authorList>
            <person name="Gkanogiannis A."/>
            <person name="Becerra Lopez-Lavalle L."/>
        </authorList>
    </citation>
    <scope>NUCLEOTIDE SEQUENCE [LARGE SCALE GENOMIC DNA]</scope>
</reference>
<keyword evidence="10" id="KW-1185">Reference proteome</keyword>
<protein>
    <recommendedName>
        <fullName evidence="7">Hexosyltransferase</fullName>
        <ecNumber evidence="7">2.4.1.-</ecNumber>
    </recommendedName>
</protein>
<dbReference type="InterPro" id="IPR002495">
    <property type="entry name" value="Glyco_trans_8"/>
</dbReference>
<comment type="similarity">
    <text evidence="3 7">Belongs to the glycosyltransferase 8 family.</text>
</comment>
<feature type="transmembrane region" description="Helical" evidence="8">
    <location>
        <begin position="61"/>
        <end position="81"/>
    </location>
</feature>
<feature type="transmembrane region" description="Helical" evidence="8">
    <location>
        <begin position="21"/>
        <end position="41"/>
    </location>
</feature>
<evidence type="ECO:0000256" key="4">
    <source>
        <dbReference type="ARBA" id="ARBA00022676"/>
    </source>
</evidence>
<dbReference type="InterPro" id="IPR029044">
    <property type="entry name" value="Nucleotide-diphossugar_trans"/>
</dbReference>
<evidence type="ECO:0000256" key="6">
    <source>
        <dbReference type="ARBA" id="ARBA00022968"/>
    </source>
</evidence>
<sequence>MLLEYFLKPHLKAKATHHRPVLIALILTLLIKPTFYLSSFLHILSPASAMLQPPPPTTSLLFLLFLFFISPITAANATPVFKEAPQFYNSPECPLVVAGEEDGNRLCSDDGVHVAMTLDTVYIRGSMAAILSVLQHSSCPQNVIFHFVSAASANASALRAAISSSFPYLKFQIYPFDDGAVSRLISTSIRSALDCPLNYARSYLADLLPLCVRRVVYLDSDLILVDDIANLANTPLNDAVLAAPEYCNANFTSYFTPTFWSNPSLSLTFANRNPCYFNTGVMVIDLSRWRLGDFTTKIEEWMELQKRMRIYELGSLPPFMLVFAGNIVPVDHRWNQHGLGGDNFRGLCRDLHPGPVSLLHWSGKGKPWARLDANRPCPLDALLHFRWTLDLLKLVGNRLDFRIKEEDDGSRRRRRYDWPEKGTRK</sequence>
<dbReference type="PANTHER" id="PTHR13778">
    <property type="entry name" value="GLYCOSYLTRANSFERASE 8 DOMAIN-CONTAINING PROTEIN"/>
    <property type="match status" value="1"/>
</dbReference>
<dbReference type="Proteomes" id="UP001642487">
    <property type="component" value="Chromosome 11"/>
</dbReference>
<gene>
    <name evidence="9" type="ORF">CITCOLO1_LOCUS4317</name>
</gene>
<evidence type="ECO:0000256" key="5">
    <source>
        <dbReference type="ARBA" id="ARBA00022679"/>
    </source>
</evidence>
<dbReference type="InterPro" id="IPR050748">
    <property type="entry name" value="Glycosyltrans_8_dom-fam"/>
</dbReference>